<comment type="caution">
    <text evidence="2">The sequence shown here is derived from an EMBL/GenBank/DDBJ whole genome shotgun (WGS) entry which is preliminary data.</text>
</comment>
<evidence type="ECO:0000313" key="2">
    <source>
        <dbReference type="EMBL" id="NYZ21243.1"/>
    </source>
</evidence>
<proteinExistence type="predicted"/>
<gene>
    <name evidence="2" type="ORF">HND93_16115</name>
</gene>
<dbReference type="EMBL" id="JABFDB010000011">
    <property type="protein sequence ID" value="NYZ21243.1"/>
    <property type="molecule type" value="Genomic_DNA"/>
</dbReference>
<keyword evidence="3" id="KW-1185">Reference proteome</keyword>
<accession>A0ABX2TDL9</accession>
<evidence type="ECO:0000256" key="1">
    <source>
        <dbReference type="SAM" id="SignalP"/>
    </source>
</evidence>
<feature type="chain" id="PRO_5045893533" description="Thiol:disulfide interchange protein DsbD N-terminal domain-containing protein" evidence="1">
    <location>
        <begin position="21"/>
        <end position="144"/>
    </location>
</feature>
<sequence>MSRVVAAGLLLVALARPALAADPERVWSETLDGATVTVSLEARGRAGAVVVSVQPLKGVTIKPPVLRLDASALIREHIGGALPTTVRGEGGAMRARLPLDRAGSLRIATPDSHDGTLRIEYRYCREAETRCSVERLDLALKVAR</sequence>
<organism evidence="2 3">
    <name type="scientific">Azospirillum oleiclasticum</name>
    <dbReference type="NCBI Taxonomy" id="2735135"/>
    <lineage>
        <taxon>Bacteria</taxon>
        <taxon>Pseudomonadati</taxon>
        <taxon>Pseudomonadota</taxon>
        <taxon>Alphaproteobacteria</taxon>
        <taxon>Rhodospirillales</taxon>
        <taxon>Azospirillaceae</taxon>
        <taxon>Azospirillum</taxon>
    </lineage>
</organism>
<dbReference type="RefSeq" id="WP_180283016.1">
    <property type="nucleotide sequence ID" value="NZ_JABFDB010000011.1"/>
</dbReference>
<name>A0ABX2TDL9_9PROT</name>
<protein>
    <recommendedName>
        <fullName evidence="4">Thiol:disulfide interchange protein DsbD N-terminal domain-containing protein</fullName>
    </recommendedName>
</protein>
<reference evidence="2 3" key="1">
    <citation type="submission" date="2020-05" db="EMBL/GenBank/DDBJ databases">
        <title>Azospirillum oleiclasticum sp. nov, a nitrogen-fixing and heavy crude oil-emulsifying bacterium isolated from the crude oil of Yumen Oilfield.</title>
        <authorList>
            <person name="Wu D."/>
            <person name="Cai M."/>
            <person name="Zhang X."/>
        </authorList>
    </citation>
    <scope>NUCLEOTIDE SEQUENCE [LARGE SCALE GENOMIC DNA]</scope>
    <source>
        <strain evidence="2 3">ROY-1-1-2</strain>
    </source>
</reference>
<feature type="signal peptide" evidence="1">
    <location>
        <begin position="1"/>
        <end position="20"/>
    </location>
</feature>
<keyword evidence="1" id="KW-0732">Signal</keyword>
<dbReference type="Proteomes" id="UP000584642">
    <property type="component" value="Unassembled WGS sequence"/>
</dbReference>
<evidence type="ECO:0008006" key="4">
    <source>
        <dbReference type="Google" id="ProtNLM"/>
    </source>
</evidence>
<evidence type="ECO:0000313" key="3">
    <source>
        <dbReference type="Proteomes" id="UP000584642"/>
    </source>
</evidence>